<dbReference type="InterPro" id="IPR036217">
    <property type="entry name" value="MethylDNA_cys_MeTrfase_DNAb"/>
</dbReference>
<evidence type="ECO:0000256" key="2">
    <source>
        <dbReference type="ARBA" id="ARBA00008711"/>
    </source>
</evidence>
<evidence type="ECO:0000256" key="7">
    <source>
        <dbReference type="ARBA" id="ARBA00023204"/>
    </source>
</evidence>
<evidence type="ECO:0000256" key="5">
    <source>
        <dbReference type="ARBA" id="ARBA00022679"/>
    </source>
</evidence>
<dbReference type="InterPro" id="IPR008332">
    <property type="entry name" value="MethylG_MeTrfase_N"/>
</dbReference>
<feature type="domain" description="Methylated-DNA-[protein]-cysteine S-methyltransferase DNA binding" evidence="9">
    <location>
        <begin position="84"/>
        <end position="162"/>
    </location>
</feature>
<gene>
    <name evidence="11" type="primary">ogt2</name>
    <name evidence="11" type="ORF">CENDO_03765</name>
</gene>
<keyword evidence="6" id="KW-0227">DNA damage</keyword>
<dbReference type="Gene3D" id="1.10.10.10">
    <property type="entry name" value="Winged helix-like DNA-binding domain superfamily/Winged helix DNA-binding domain"/>
    <property type="match status" value="1"/>
</dbReference>
<evidence type="ECO:0000259" key="10">
    <source>
        <dbReference type="Pfam" id="PF02870"/>
    </source>
</evidence>
<dbReference type="KEGG" id="cee:CENDO_03765"/>
<dbReference type="NCBIfam" id="TIGR00589">
    <property type="entry name" value="ogt"/>
    <property type="match status" value="1"/>
</dbReference>
<sequence>MQLHKTLSTPLGPLTLYASAGGLTRLAFGGPTDGAGGGKTSEGQALAILEQAATELDEYFARHRRSFSVPIDSAVARRFFGPTFQGRARTALIEIPYGQLWSYGKLAGAAGNAKAVRAAGNACATNPLPIIIPCHRVVKANAQLGNYLGGQAAKEYLIRLEKQAQLSPIGNQTDTNSV</sequence>
<dbReference type="InterPro" id="IPR036388">
    <property type="entry name" value="WH-like_DNA-bd_sf"/>
</dbReference>
<feature type="domain" description="Methylguanine DNA methyltransferase ribonuclease-like" evidence="10">
    <location>
        <begin position="5"/>
        <end position="72"/>
    </location>
</feature>
<proteinExistence type="inferred from homology"/>
<dbReference type="SUPFAM" id="SSF46767">
    <property type="entry name" value="Methylated DNA-protein cysteine methyltransferase, C-terminal domain"/>
    <property type="match status" value="1"/>
</dbReference>
<dbReference type="EMBL" id="CP039247">
    <property type="protein sequence ID" value="QCB28046.1"/>
    <property type="molecule type" value="Genomic_DNA"/>
</dbReference>
<dbReference type="Pfam" id="PF01035">
    <property type="entry name" value="DNA_binding_1"/>
    <property type="match status" value="1"/>
</dbReference>
<evidence type="ECO:0000313" key="11">
    <source>
        <dbReference type="EMBL" id="QCB28046.1"/>
    </source>
</evidence>
<dbReference type="InterPro" id="IPR001497">
    <property type="entry name" value="MethylDNA_cys_MeTrfase_AS"/>
</dbReference>
<dbReference type="PANTHER" id="PTHR10815">
    <property type="entry name" value="METHYLATED-DNA--PROTEIN-CYSTEINE METHYLTRANSFERASE"/>
    <property type="match status" value="1"/>
</dbReference>
<keyword evidence="4 11" id="KW-0489">Methyltransferase</keyword>
<dbReference type="CDD" id="cd06445">
    <property type="entry name" value="ATase"/>
    <property type="match status" value="1"/>
</dbReference>
<evidence type="ECO:0000313" key="12">
    <source>
        <dbReference type="Proteomes" id="UP000296352"/>
    </source>
</evidence>
<organism evidence="11 12">
    <name type="scientific">Corynebacterium endometrii</name>
    <dbReference type="NCBI Taxonomy" id="2488819"/>
    <lineage>
        <taxon>Bacteria</taxon>
        <taxon>Bacillati</taxon>
        <taxon>Actinomycetota</taxon>
        <taxon>Actinomycetes</taxon>
        <taxon>Mycobacteriales</taxon>
        <taxon>Corynebacteriaceae</taxon>
        <taxon>Corynebacterium</taxon>
    </lineage>
</organism>
<keyword evidence="12" id="KW-1185">Reference proteome</keyword>
<comment type="similarity">
    <text evidence="2">Belongs to the MGMT family.</text>
</comment>
<dbReference type="PROSITE" id="PS00374">
    <property type="entry name" value="MGMT"/>
    <property type="match status" value="1"/>
</dbReference>
<dbReference type="InterPro" id="IPR036631">
    <property type="entry name" value="MGMT_N_sf"/>
</dbReference>
<dbReference type="Pfam" id="PF02870">
    <property type="entry name" value="Methyltransf_1N"/>
    <property type="match status" value="1"/>
</dbReference>
<evidence type="ECO:0000256" key="3">
    <source>
        <dbReference type="ARBA" id="ARBA00011918"/>
    </source>
</evidence>
<evidence type="ECO:0000256" key="6">
    <source>
        <dbReference type="ARBA" id="ARBA00022763"/>
    </source>
</evidence>
<dbReference type="GO" id="GO:0032259">
    <property type="term" value="P:methylation"/>
    <property type="evidence" value="ECO:0007669"/>
    <property type="project" value="UniProtKB-KW"/>
</dbReference>
<dbReference type="PANTHER" id="PTHR10815:SF5">
    <property type="entry name" value="METHYLATED-DNA--PROTEIN-CYSTEINE METHYLTRANSFERASE"/>
    <property type="match status" value="1"/>
</dbReference>
<dbReference type="InterPro" id="IPR014048">
    <property type="entry name" value="MethylDNA_cys_MeTrfase_DNA-bd"/>
</dbReference>
<evidence type="ECO:0000256" key="4">
    <source>
        <dbReference type="ARBA" id="ARBA00022603"/>
    </source>
</evidence>
<dbReference type="SUPFAM" id="SSF53155">
    <property type="entry name" value="Methylated DNA-protein cysteine methyltransferase domain"/>
    <property type="match status" value="1"/>
</dbReference>
<dbReference type="Proteomes" id="UP000296352">
    <property type="component" value="Chromosome"/>
</dbReference>
<protein>
    <recommendedName>
        <fullName evidence="3">methylated-DNA--[protein]-cysteine S-methyltransferase</fullName>
        <ecNumber evidence="3">2.1.1.63</ecNumber>
    </recommendedName>
</protein>
<dbReference type="EC" id="2.1.1.63" evidence="3"/>
<name>A0A4P7QGF7_9CORY</name>
<evidence type="ECO:0000256" key="1">
    <source>
        <dbReference type="ARBA" id="ARBA00001286"/>
    </source>
</evidence>
<accession>A0A4P7QGF7</accession>
<dbReference type="Gene3D" id="3.30.160.70">
    <property type="entry name" value="Methylated DNA-protein cysteine methyltransferase domain"/>
    <property type="match status" value="1"/>
</dbReference>
<keyword evidence="7" id="KW-0234">DNA repair</keyword>
<evidence type="ECO:0000256" key="8">
    <source>
        <dbReference type="ARBA" id="ARBA00049348"/>
    </source>
</evidence>
<reference evidence="11 12" key="1">
    <citation type="submission" date="2019-04" db="EMBL/GenBank/DDBJ databases">
        <title>Corynebacterium endometrii sp. nov., isolated from the uterus of a cow with endometritis.</title>
        <authorList>
            <person name="Ballas P."/>
            <person name="Ruckert C."/>
            <person name="Wagener K."/>
            <person name="Drillich M."/>
            <person name="Kaempfer P."/>
            <person name="Busse H.-J."/>
            <person name="Ehling-Schulz M."/>
        </authorList>
    </citation>
    <scope>NUCLEOTIDE SEQUENCE [LARGE SCALE GENOMIC DNA]</scope>
    <source>
        <strain evidence="11 12">LMM-1653</strain>
    </source>
</reference>
<dbReference type="FunFam" id="1.10.10.10:FF:000214">
    <property type="entry name" value="Methylated-DNA--protein-cysteine methyltransferase"/>
    <property type="match status" value="1"/>
</dbReference>
<dbReference type="OrthoDB" id="9802228at2"/>
<comment type="catalytic activity">
    <reaction evidence="1">
        <text>a 4-O-methyl-thymidine in DNA + L-cysteinyl-[protein] = a thymidine in DNA + S-methyl-L-cysteinyl-[protein]</text>
        <dbReference type="Rhea" id="RHEA:53428"/>
        <dbReference type="Rhea" id="RHEA-COMP:10131"/>
        <dbReference type="Rhea" id="RHEA-COMP:10132"/>
        <dbReference type="Rhea" id="RHEA-COMP:13555"/>
        <dbReference type="Rhea" id="RHEA-COMP:13556"/>
        <dbReference type="ChEBI" id="CHEBI:29950"/>
        <dbReference type="ChEBI" id="CHEBI:82612"/>
        <dbReference type="ChEBI" id="CHEBI:137386"/>
        <dbReference type="ChEBI" id="CHEBI:137387"/>
        <dbReference type="EC" id="2.1.1.63"/>
    </reaction>
</comment>
<evidence type="ECO:0000259" key="9">
    <source>
        <dbReference type="Pfam" id="PF01035"/>
    </source>
</evidence>
<dbReference type="GO" id="GO:0003908">
    <property type="term" value="F:methylated-DNA-[protein]-cysteine S-methyltransferase activity"/>
    <property type="evidence" value="ECO:0007669"/>
    <property type="project" value="UniProtKB-EC"/>
</dbReference>
<comment type="catalytic activity">
    <reaction evidence="8">
        <text>a 6-O-methyl-2'-deoxyguanosine in DNA + L-cysteinyl-[protein] = S-methyl-L-cysteinyl-[protein] + a 2'-deoxyguanosine in DNA</text>
        <dbReference type="Rhea" id="RHEA:24000"/>
        <dbReference type="Rhea" id="RHEA-COMP:10131"/>
        <dbReference type="Rhea" id="RHEA-COMP:10132"/>
        <dbReference type="Rhea" id="RHEA-COMP:11367"/>
        <dbReference type="Rhea" id="RHEA-COMP:11368"/>
        <dbReference type="ChEBI" id="CHEBI:29950"/>
        <dbReference type="ChEBI" id="CHEBI:82612"/>
        <dbReference type="ChEBI" id="CHEBI:85445"/>
        <dbReference type="ChEBI" id="CHEBI:85448"/>
        <dbReference type="EC" id="2.1.1.63"/>
    </reaction>
</comment>
<keyword evidence="5 11" id="KW-0808">Transferase</keyword>
<dbReference type="GO" id="GO:0006281">
    <property type="term" value="P:DNA repair"/>
    <property type="evidence" value="ECO:0007669"/>
    <property type="project" value="UniProtKB-KW"/>
</dbReference>
<dbReference type="RefSeq" id="WP_136140838.1">
    <property type="nucleotide sequence ID" value="NZ_CP039247.1"/>
</dbReference>
<dbReference type="AlphaFoldDB" id="A0A4P7QGF7"/>